<dbReference type="SUPFAM" id="SSF53244">
    <property type="entry name" value="MurD-like peptide ligases, peptide-binding domain"/>
    <property type="match status" value="1"/>
</dbReference>
<dbReference type="InterPro" id="IPR036615">
    <property type="entry name" value="Mur_ligase_C_dom_sf"/>
</dbReference>
<dbReference type="OrthoDB" id="9800958at2"/>
<keyword evidence="4 7" id="KW-0573">Peptidoglycan synthesis</keyword>
<keyword evidence="5 7" id="KW-0131">Cell cycle</keyword>
<dbReference type="GO" id="GO:0005524">
    <property type="term" value="F:ATP binding"/>
    <property type="evidence" value="ECO:0007669"/>
    <property type="project" value="InterPro"/>
</dbReference>
<dbReference type="PANTHER" id="PTHR23135:SF4">
    <property type="entry name" value="UDP-N-ACETYLMURAMOYL-L-ALANYL-D-GLUTAMATE--2,6-DIAMINOPIMELATE LIGASE MURE HOMOLOG, CHLOROPLASTIC"/>
    <property type="match status" value="1"/>
</dbReference>
<evidence type="ECO:0000256" key="4">
    <source>
        <dbReference type="ARBA" id="ARBA00022984"/>
    </source>
</evidence>
<dbReference type="InterPro" id="IPR013221">
    <property type="entry name" value="Mur_ligase_cen"/>
</dbReference>
<dbReference type="Pfam" id="PF08245">
    <property type="entry name" value="Mur_ligase_M"/>
    <property type="match status" value="1"/>
</dbReference>
<dbReference type="GO" id="GO:0008360">
    <property type="term" value="P:regulation of cell shape"/>
    <property type="evidence" value="ECO:0007669"/>
    <property type="project" value="UniProtKB-KW"/>
</dbReference>
<organism evidence="11 12">
    <name type="scientific">Mycetocola lacteus</name>
    <dbReference type="NCBI Taxonomy" id="76637"/>
    <lineage>
        <taxon>Bacteria</taxon>
        <taxon>Bacillati</taxon>
        <taxon>Actinomycetota</taxon>
        <taxon>Actinomycetes</taxon>
        <taxon>Micrococcales</taxon>
        <taxon>Microbacteriaceae</taxon>
        <taxon>Mycetocola</taxon>
    </lineage>
</organism>
<dbReference type="GO" id="GO:0051301">
    <property type="term" value="P:cell division"/>
    <property type="evidence" value="ECO:0007669"/>
    <property type="project" value="UniProtKB-KW"/>
</dbReference>
<dbReference type="InterPro" id="IPR000713">
    <property type="entry name" value="Mur_ligase_N"/>
</dbReference>
<dbReference type="SUPFAM" id="SSF63418">
    <property type="entry name" value="MurE/MurF N-terminal domain"/>
    <property type="match status" value="1"/>
</dbReference>
<dbReference type="InterPro" id="IPR004101">
    <property type="entry name" value="Mur_ligase_C"/>
</dbReference>
<keyword evidence="2 7" id="KW-0132">Cell division</keyword>
<keyword evidence="12" id="KW-1185">Reference proteome</keyword>
<comment type="caution">
    <text evidence="11">The sequence shown here is derived from an EMBL/GenBank/DDBJ whole genome shotgun (WGS) entry which is preliminary data.</text>
</comment>
<protein>
    <submittedName>
        <fullName evidence="11">UDP-N-acetylmuramoyl-L-alanyl-D-glutamate--2, 6-diaminopimelate ligase</fullName>
    </submittedName>
</protein>
<keyword evidence="3 7" id="KW-0133">Cell shape</keyword>
<reference evidence="11 12" key="1">
    <citation type="submission" date="2018-10" db="EMBL/GenBank/DDBJ databases">
        <authorList>
            <person name="Li J."/>
        </authorList>
    </citation>
    <scope>NUCLEOTIDE SEQUENCE [LARGE SCALE GENOMIC DNA]</scope>
    <source>
        <strain evidence="11 12">JCM 11654</strain>
    </source>
</reference>
<dbReference type="EMBL" id="RCUY01000005">
    <property type="protein sequence ID" value="RLP83258.1"/>
    <property type="molecule type" value="Genomic_DNA"/>
</dbReference>
<dbReference type="Proteomes" id="UP000269438">
    <property type="component" value="Unassembled WGS sequence"/>
</dbReference>
<evidence type="ECO:0000313" key="11">
    <source>
        <dbReference type="EMBL" id="RLP83258.1"/>
    </source>
</evidence>
<dbReference type="SUPFAM" id="SSF53623">
    <property type="entry name" value="MurD-like peptide ligases, catalytic domain"/>
    <property type="match status" value="1"/>
</dbReference>
<dbReference type="GO" id="GO:0009252">
    <property type="term" value="P:peptidoglycan biosynthetic process"/>
    <property type="evidence" value="ECO:0007669"/>
    <property type="project" value="UniProtKB-UniPathway"/>
</dbReference>
<feature type="domain" description="Mur ligase C-terminal" evidence="9">
    <location>
        <begin position="360"/>
        <end position="487"/>
    </location>
</feature>
<feature type="domain" description="Mur ligase N-terminal catalytic" evidence="8">
    <location>
        <begin position="38"/>
        <end position="85"/>
    </location>
</feature>
<dbReference type="GO" id="GO:0005737">
    <property type="term" value="C:cytoplasm"/>
    <property type="evidence" value="ECO:0007669"/>
    <property type="project" value="UniProtKB-SubCell"/>
</dbReference>
<dbReference type="Pfam" id="PF02875">
    <property type="entry name" value="Mur_ligase_C"/>
    <property type="match status" value="1"/>
</dbReference>
<dbReference type="Gene3D" id="3.40.1390.10">
    <property type="entry name" value="MurE/MurF, N-terminal domain"/>
    <property type="match status" value="1"/>
</dbReference>
<keyword evidence="6 7" id="KW-0961">Cell wall biogenesis/degradation</keyword>
<dbReference type="GO" id="GO:0071555">
    <property type="term" value="P:cell wall organization"/>
    <property type="evidence" value="ECO:0007669"/>
    <property type="project" value="UniProtKB-KW"/>
</dbReference>
<comment type="pathway">
    <text evidence="7">Cell wall biogenesis; peptidoglycan biosynthesis.</text>
</comment>
<proteinExistence type="inferred from homology"/>
<evidence type="ECO:0000259" key="9">
    <source>
        <dbReference type="Pfam" id="PF02875"/>
    </source>
</evidence>
<evidence type="ECO:0000256" key="2">
    <source>
        <dbReference type="ARBA" id="ARBA00022618"/>
    </source>
</evidence>
<dbReference type="Gene3D" id="3.40.1190.10">
    <property type="entry name" value="Mur-like, catalytic domain"/>
    <property type="match status" value="1"/>
</dbReference>
<dbReference type="AlphaFoldDB" id="A0A3L7AUT2"/>
<dbReference type="InterPro" id="IPR036565">
    <property type="entry name" value="Mur-like_cat_sf"/>
</dbReference>
<comment type="subcellular location">
    <subcellularLocation>
        <location evidence="7">Cytoplasm</location>
    </subcellularLocation>
</comment>
<evidence type="ECO:0000259" key="8">
    <source>
        <dbReference type="Pfam" id="PF01225"/>
    </source>
</evidence>
<evidence type="ECO:0000256" key="6">
    <source>
        <dbReference type="ARBA" id="ARBA00023316"/>
    </source>
</evidence>
<dbReference type="Pfam" id="PF01225">
    <property type="entry name" value="Mur_ligase"/>
    <property type="match status" value="1"/>
</dbReference>
<keyword evidence="11" id="KW-0436">Ligase</keyword>
<dbReference type="UniPathway" id="UPA00219"/>
<name>A0A3L7AUT2_9MICO</name>
<dbReference type="Gene3D" id="3.90.190.20">
    <property type="entry name" value="Mur ligase, C-terminal domain"/>
    <property type="match status" value="1"/>
</dbReference>
<evidence type="ECO:0000256" key="5">
    <source>
        <dbReference type="ARBA" id="ARBA00023306"/>
    </source>
</evidence>
<comment type="similarity">
    <text evidence="1">Belongs to the MurCDEF family. MurE subfamily.</text>
</comment>
<dbReference type="RefSeq" id="WP_121688383.1">
    <property type="nucleotide sequence ID" value="NZ_RCUY01000005.1"/>
</dbReference>
<dbReference type="NCBIfam" id="TIGR01085">
    <property type="entry name" value="murE"/>
    <property type="match status" value="1"/>
</dbReference>
<gene>
    <name evidence="11" type="ORF">D9V34_08515</name>
</gene>
<dbReference type="GO" id="GO:0016881">
    <property type="term" value="F:acid-amino acid ligase activity"/>
    <property type="evidence" value="ECO:0007669"/>
    <property type="project" value="InterPro"/>
</dbReference>
<sequence>MRPQQRVSLPLTELLSEIVTLVPGEPGPDDHGGEISARGVSMSAAEVEPGDLFLGVPGARFHGAAFADQARERGAVAILTDAAGAALVREKNVDLPLLVSAENPRSFAGKLAGRVYGTADLHALTLGITGTNGKTSTAHFLDAIMRQLGLITGLSSTAERRIGDQAVISHLTTPEAPEVHALLGTMIEAGVDAAIIEVSAHALTRHRIDGVHFDVVGFTNLSHDHLDDYGTMDNYLAAKQELFTPEYARRAVVCLDTPAGLAVRDGARIPVTTIGTTGVLAPGIVADWMVTIENENPRFTEFRVDHPALGALRTRIPLIGAHMASNAGLAIAMLAEAGLSLATIGSALAADGQINAQLPGRLVRVSGESGPTVFVDSGHTPDAIEKSLHAVRQVTAGKVIMIAGADGDRDASKRGDMGAAAADGSDLLIITDHHSRKENPGEIRAALIAGARTRVTADRILEVPNPEKAIRAAVERAGATDTILWCGLASQDYRDVDGVERPFDVAEEARQALREHGYGA</sequence>
<evidence type="ECO:0000256" key="7">
    <source>
        <dbReference type="RuleBase" id="RU004135"/>
    </source>
</evidence>
<dbReference type="InterPro" id="IPR035911">
    <property type="entry name" value="MurE/MurF_N"/>
</dbReference>
<dbReference type="InterPro" id="IPR005761">
    <property type="entry name" value="UDP-N-AcMur-Glu-dNH2Pim_ligase"/>
</dbReference>
<evidence type="ECO:0000256" key="3">
    <source>
        <dbReference type="ARBA" id="ARBA00022960"/>
    </source>
</evidence>
<evidence type="ECO:0000256" key="1">
    <source>
        <dbReference type="ARBA" id="ARBA00005898"/>
    </source>
</evidence>
<dbReference type="PANTHER" id="PTHR23135">
    <property type="entry name" value="MUR LIGASE FAMILY MEMBER"/>
    <property type="match status" value="1"/>
</dbReference>
<accession>A0A3L7AUT2</accession>
<evidence type="ECO:0000313" key="12">
    <source>
        <dbReference type="Proteomes" id="UP000269438"/>
    </source>
</evidence>
<feature type="domain" description="Mur ligase central" evidence="10">
    <location>
        <begin position="128"/>
        <end position="333"/>
    </location>
</feature>
<evidence type="ECO:0000259" key="10">
    <source>
        <dbReference type="Pfam" id="PF08245"/>
    </source>
</evidence>